<dbReference type="AlphaFoldDB" id="C1D594"/>
<reference evidence="3 4" key="1">
    <citation type="journal article" date="2009" name="PLoS Genet.">
        <title>The complete genome and proteome of Laribacter hongkongensis reveal potential mechanisms for adaptations to different temperatures and habitats.</title>
        <authorList>
            <person name="Woo P.C."/>
            <person name="Lau S.K."/>
            <person name="Tse H."/>
            <person name="Teng J.L."/>
            <person name="Curreem S.O."/>
            <person name="Tsang A.K."/>
            <person name="Fan R.Y."/>
            <person name="Wong G.K."/>
            <person name="Huang Y."/>
            <person name="Loman N.J."/>
            <person name="Snyder L.A."/>
            <person name="Cai J.J."/>
            <person name="Huang J.D."/>
            <person name="Mak W."/>
            <person name="Pallen M.J."/>
            <person name="Lok S."/>
            <person name="Yuen K.Y."/>
        </authorList>
    </citation>
    <scope>NUCLEOTIDE SEQUENCE [LARGE SCALE GENOMIC DNA]</scope>
    <source>
        <strain evidence="3 4">HLHK9</strain>
    </source>
</reference>
<evidence type="ECO:0000259" key="2">
    <source>
        <dbReference type="Pfam" id="PF03432"/>
    </source>
</evidence>
<dbReference type="STRING" id="557598.LHK_00918"/>
<dbReference type="HOGENOM" id="CLU_620800_0_0_4"/>
<dbReference type="eggNOG" id="COG3843">
    <property type="taxonomic scope" value="Bacteria"/>
</dbReference>
<proteinExistence type="predicted"/>
<dbReference type="Pfam" id="PF03432">
    <property type="entry name" value="Relaxase"/>
    <property type="match status" value="1"/>
</dbReference>
<dbReference type="GO" id="GO:0016853">
    <property type="term" value="F:isomerase activity"/>
    <property type="evidence" value="ECO:0007669"/>
    <property type="project" value="UniProtKB-KW"/>
</dbReference>
<gene>
    <name evidence="3" type="ordered locus">LHK_00918</name>
</gene>
<organism evidence="3 4">
    <name type="scientific">Laribacter hongkongensis (strain HLHK9)</name>
    <dbReference type="NCBI Taxonomy" id="557598"/>
    <lineage>
        <taxon>Bacteria</taxon>
        <taxon>Pseudomonadati</taxon>
        <taxon>Pseudomonadota</taxon>
        <taxon>Betaproteobacteria</taxon>
        <taxon>Neisseriales</taxon>
        <taxon>Aquaspirillaceae</taxon>
        <taxon>Laribacter</taxon>
    </lineage>
</organism>
<evidence type="ECO:0000313" key="4">
    <source>
        <dbReference type="Proteomes" id="UP000002010"/>
    </source>
</evidence>
<dbReference type="InterPro" id="IPR005094">
    <property type="entry name" value="Endonuclease_MobA/VirD2"/>
</dbReference>
<evidence type="ECO:0000256" key="1">
    <source>
        <dbReference type="SAM" id="MobiDB-lite"/>
    </source>
</evidence>
<feature type="region of interest" description="Disordered" evidence="1">
    <location>
        <begin position="263"/>
        <end position="349"/>
    </location>
</feature>
<feature type="region of interest" description="Disordered" evidence="1">
    <location>
        <begin position="142"/>
        <end position="163"/>
    </location>
</feature>
<protein>
    <submittedName>
        <fullName evidence="3">Relaxase/mobilization nuclease topoisomerase/primase fusion protein</fullName>
    </submittedName>
</protein>
<keyword evidence="4" id="KW-1185">Reference proteome</keyword>
<feature type="domain" description="MobA/VirD2-like nuclease" evidence="2">
    <location>
        <begin position="17"/>
        <end position="143"/>
    </location>
</feature>
<accession>C1D594</accession>
<dbReference type="KEGG" id="lhk:LHK_00918"/>
<dbReference type="Proteomes" id="UP000002010">
    <property type="component" value="Chromosome"/>
</dbReference>
<keyword evidence="3" id="KW-0413">Isomerase</keyword>
<feature type="compositionally biased region" description="Basic residues" evidence="1">
    <location>
        <begin position="328"/>
        <end position="341"/>
    </location>
</feature>
<name>C1D594_LARHH</name>
<sequence>MKAKVVRGAGFRGTLSYVLGKGEAELVAGTMAGADARQLAQEFGALRQLRPDIERPVWHTALSLPPGESFAPERWVTVARDFMNRMGFDDRHSWTCWQHHDTDYDHVHIVACRIGADGSVWLGRHDVRQAIRVTAELEAQHGLQSTKAYSPETANPQRQPTKAEIEQAIRTHEQPVRAQLQAALDHALTDRPGLLGLMGRLEAAGISVRVNMASTGRISGMSFEFQGVAFKGSDLGKHYSWNQLQQRIDYEQNRDNQAIAEHCTGCRGPDATVRNHNSSPRRDLGDSYQSNRDPARCNGGGPAPCGRATRPDDARADGGIQNFEDHNHRRQGRKNSPHRHPERVTGTGAVARNRLAELKTGHLEIQPRRRPGIRGAGRRLADMVAAWSAPTDADCNSGCSSAQRPNHLEMVTTTATQQNARIVEATPATVSAAKRDNGRER</sequence>
<dbReference type="EMBL" id="CP001154">
    <property type="protein sequence ID" value="ACO73911.1"/>
    <property type="molecule type" value="Genomic_DNA"/>
</dbReference>
<evidence type="ECO:0000313" key="3">
    <source>
        <dbReference type="EMBL" id="ACO73911.1"/>
    </source>
</evidence>
<feature type="compositionally biased region" description="Polar residues" evidence="1">
    <location>
        <begin position="142"/>
        <end position="160"/>
    </location>
</feature>